<dbReference type="OrthoDB" id="1686972at2759"/>
<accession>A0A7J7P9X4</accession>
<feature type="domain" description="DUF4005" evidence="2">
    <location>
        <begin position="1"/>
        <end position="54"/>
    </location>
</feature>
<dbReference type="InterPro" id="IPR025064">
    <property type="entry name" value="DUF4005"/>
</dbReference>
<dbReference type="Proteomes" id="UP000541444">
    <property type="component" value="Unassembled WGS sequence"/>
</dbReference>
<feature type="region of interest" description="Disordered" evidence="1">
    <location>
        <begin position="1"/>
        <end position="29"/>
    </location>
</feature>
<name>A0A7J7P9X4_9MAGN</name>
<organism evidence="3 4">
    <name type="scientific">Kingdonia uniflora</name>
    <dbReference type="NCBI Taxonomy" id="39325"/>
    <lineage>
        <taxon>Eukaryota</taxon>
        <taxon>Viridiplantae</taxon>
        <taxon>Streptophyta</taxon>
        <taxon>Embryophyta</taxon>
        <taxon>Tracheophyta</taxon>
        <taxon>Spermatophyta</taxon>
        <taxon>Magnoliopsida</taxon>
        <taxon>Ranunculales</taxon>
        <taxon>Circaeasteraceae</taxon>
        <taxon>Kingdonia</taxon>
    </lineage>
</organism>
<protein>
    <recommendedName>
        <fullName evidence="2">DUF4005 domain-containing protein</fullName>
    </recommendedName>
</protein>
<comment type="caution">
    <text evidence="3">The sequence shown here is derived from an EMBL/GenBank/DDBJ whole genome shotgun (WGS) entry which is preliminary data.</text>
</comment>
<evidence type="ECO:0000259" key="2">
    <source>
        <dbReference type="Pfam" id="PF13178"/>
    </source>
</evidence>
<dbReference type="AlphaFoldDB" id="A0A7J7P9X4"/>
<reference evidence="3 4" key="1">
    <citation type="journal article" date="2020" name="IScience">
        <title>Genome Sequencing of the Endangered Kingdonia uniflora (Circaeasteraceae, Ranunculales) Reveals Potential Mechanisms of Evolutionary Specialization.</title>
        <authorList>
            <person name="Sun Y."/>
            <person name="Deng T."/>
            <person name="Zhang A."/>
            <person name="Moore M.J."/>
            <person name="Landis J.B."/>
            <person name="Lin N."/>
            <person name="Zhang H."/>
            <person name="Zhang X."/>
            <person name="Huang J."/>
            <person name="Zhang X."/>
            <person name="Sun H."/>
            <person name="Wang H."/>
        </authorList>
    </citation>
    <scope>NUCLEOTIDE SEQUENCE [LARGE SCALE GENOMIC DNA]</scope>
    <source>
        <strain evidence="3">TB1705</strain>
        <tissue evidence="3">Leaf</tissue>
    </source>
</reference>
<proteinExistence type="predicted"/>
<feature type="compositionally biased region" description="Polar residues" evidence="1">
    <location>
        <begin position="1"/>
        <end position="17"/>
    </location>
</feature>
<dbReference type="Pfam" id="PF13178">
    <property type="entry name" value="DUF4005"/>
    <property type="match status" value="1"/>
</dbReference>
<evidence type="ECO:0000313" key="4">
    <source>
        <dbReference type="Proteomes" id="UP000541444"/>
    </source>
</evidence>
<sequence>MTNTGSSRAKIRSQSAPRQRLELEKSSSTKRYYSTKRLSTLRANFTNKAYPGSGRLDRLGMPDQNEMAWFDGLNHNIY</sequence>
<gene>
    <name evidence="3" type="ORF">GIB67_023431</name>
</gene>
<keyword evidence="4" id="KW-1185">Reference proteome</keyword>
<dbReference type="EMBL" id="JACGCM010000119">
    <property type="protein sequence ID" value="KAF6176140.1"/>
    <property type="molecule type" value="Genomic_DNA"/>
</dbReference>
<evidence type="ECO:0000313" key="3">
    <source>
        <dbReference type="EMBL" id="KAF6176140.1"/>
    </source>
</evidence>
<evidence type="ECO:0000256" key="1">
    <source>
        <dbReference type="SAM" id="MobiDB-lite"/>
    </source>
</evidence>